<proteinExistence type="predicted"/>
<protein>
    <submittedName>
        <fullName evidence="1">Uncharacterized protein</fullName>
    </submittedName>
</protein>
<name>A0A830BDJ0_9LAMI</name>
<evidence type="ECO:0000313" key="1">
    <source>
        <dbReference type="EMBL" id="GFP80151.1"/>
    </source>
</evidence>
<keyword evidence="2" id="KW-1185">Reference proteome</keyword>
<organism evidence="1 2">
    <name type="scientific">Phtheirospermum japonicum</name>
    <dbReference type="NCBI Taxonomy" id="374723"/>
    <lineage>
        <taxon>Eukaryota</taxon>
        <taxon>Viridiplantae</taxon>
        <taxon>Streptophyta</taxon>
        <taxon>Embryophyta</taxon>
        <taxon>Tracheophyta</taxon>
        <taxon>Spermatophyta</taxon>
        <taxon>Magnoliopsida</taxon>
        <taxon>eudicotyledons</taxon>
        <taxon>Gunneridae</taxon>
        <taxon>Pentapetalae</taxon>
        <taxon>asterids</taxon>
        <taxon>lamiids</taxon>
        <taxon>Lamiales</taxon>
        <taxon>Orobanchaceae</taxon>
        <taxon>Orobanchaceae incertae sedis</taxon>
        <taxon>Phtheirospermum</taxon>
    </lineage>
</organism>
<dbReference type="AlphaFoldDB" id="A0A830BDJ0"/>
<gene>
    <name evidence="1" type="ORF">PHJA_000158500</name>
</gene>
<comment type="caution">
    <text evidence="1">The sequence shown here is derived from an EMBL/GenBank/DDBJ whole genome shotgun (WGS) entry which is preliminary data.</text>
</comment>
<dbReference type="EMBL" id="BMAC01000016">
    <property type="protein sequence ID" value="GFP80151.1"/>
    <property type="molecule type" value="Genomic_DNA"/>
</dbReference>
<sequence>MSIIKSSFSFMVGTAIGVYFPALQRAQPSEALQYWPFDRQPHRRKLSQAQELDDDE</sequence>
<accession>A0A830BDJ0</accession>
<dbReference type="Proteomes" id="UP000653305">
    <property type="component" value="Unassembled WGS sequence"/>
</dbReference>
<evidence type="ECO:0000313" key="2">
    <source>
        <dbReference type="Proteomes" id="UP000653305"/>
    </source>
</evidence>
<reference evidence="1" key="1">
    <citation type="submission" date="2020-07" db="EMBL/GenBank/DDBJ databases">
        <title>Ethylene signaling mediates host invasion by parasitic plants.</title>
        <authorList>
            <person name="Yoshida S."/>
        </authorList>
    </citation>
    <scope>NUCLEOTIDE SEQUENCE</scope>
    <source>
        <strain evidence="1">Okayama</strain>
    </source>
</reference>